<dbReference type="Proteomes" id="UP000003759">
    <property type="component" value="Chromosome"/>
</dbReference>
<dbReference type="KEGG" id="bpw:WESB_0717"/>
<protein>
    <submittedName>
        <fullName evidence="1">Bacteriophage-like family protein</fullName>
    </submittedName>
</protein>
<dbReference type="RefSeq" id="WP_014932608.1">
    <property type="nucleotide sequence ID" value="NC_018604.1"/>
</dbReference>
<organism evidence="1 2">
    <name type="scientific">Brachyspira pilosicoli WesB</name>
    <dbReference type="NCBI Taxonomy" id="1161918"/>
    <lineage>
        <taxon>Bacteria</taxon>
        <taxon>Pseudomonadati</taxon>
        <taxon>Spirochaetota</taxon>
        <taxon>Spirochaetia</taxon>
        <taxon>Brachyspirales</taxon>
        <taxon>Brachyspiraceae</taxon>
        <taxon>Brachyspira</taxon>
    </lineage>
</organism>
<dbReference type="PATRIC" id="fig|1161918.5.peg.2594"/>
<dbReference type="InterPro" id="IPR010064">
    <property type="entry name" value="HK97-gp10_tail"/>
</dbReference>
<dbReference type="EMBL" id="HE793032">
    <property type="protein sequence ID" value="CCG56187.1"/>
    <property type="molecule type" value="Genomic_DNA"/>
</dbReference>
<proteinExistence type="predicted"/>
<dbReference type="HOGENOM" id="CLU_1735223_0_0_12"/>
<evidence type="ECO:0000313" key="1">
    <source>
        <dbReference type="EMBL" id="CCG56187.1"/>
    </source>
</evidence>
<dbReference type="OrthoDB" id="307505at2"/>
<name>K0JH27_BRAPL</name>
<accession>K0JH27</accession>
<sequence length="159" mass="18186">MSNVSVNMSKTTISIKGLDEFRETLEELGGDFKKAIREGARKAGKEIEKEANAEAKSRGWSEDKYYDVKERKASRGSDTSVAIKVGTLEGKRGVAPKKNKIKWYKEQGDRYYVRFPEYGKLKQPPQPLLIPIFEKKKTVIEQYIKEGLQKAIDKVNKKK</sequence>
<reference evidence="1 2" key="1">
    <citation type="journal article" date="2012" name="BMC Genomics">
        <title>Comparative genomics of Brachyspira pilosicoli strains: genome rearrangements, reductions and correlation of genetic compliment with phenotypic diversity.</title>
        <authorList>
            <person name="Mappley L.J."/>
            <person name="Black M.L."/>
            <person name="Abuoun M."/>
            <person name="Darby A.C."/>
            <person name="Woodward M.J."/>
            <person name="Parkhill J."/>
            <person name="Turner A.K."/>
            <person name="Bellgard M.I."/>
            <person name="La T."/>
            <person name="Phillips N.D."/>
            <person name="La Ragione R.M."/>
            <person name="Hampson D.J."/>
        </authorList>
    </citation>
    <scope>NUCLEOTIDE SEQUENCE [LARGE SCALE GENOMIC DNA]</scope>
    <source>
        <strain evidence="1">WesB</strain>
    </source>
</reference>
<dbReference type="NCBIfam" id="TIGR01725">
    <property type="entry name" value="phge_HK97_gp10"/>
    <property type="match status" value="1"/>
</dbReference>
<evidence type="ECO:0000313" key="2">
    <source>
        <dbReference type="Proteomes" id="UP000003759"/>
    </source>
</evidence>
<gene>
    <name evidence="1" type="ORF">WESB_0717</name>
</gene>
<dbReference type="AlphaFoldDB" id="K0JH27"/>